<sequence length="292" mass="31675">MEADANRGEVDAGTRHIADAQNPYTAWARAANPWKRLSSGNDSNPFSKVEMKSQSGGDHRFEQDWEPLARLRTEESGGDDESNSFSKAINQSVVGTVVASRMGNLRSSGGGRTRFPRSRRCGGRRRRKEEGSGSDDEAGEANFWATTSNAWERLISNNESNSFSKVPPPADSGGDEAVAANFWTACPFCYNLYEYPRAYVDCCLRCQNCQRAFQAVALATMPPIVPGKEAYYCYPGFFPKAFGVANGGTPAAPLHSEAATAAKGGSGANITAAVRITKKRNPRTRKTARVQV</sequence>
<feature type="compositionally biased region" description="Polar residues" evidence="1">
    <location>
        <begin position="38"/>
        <end position="56"/>
    </location>
</feature>
<dbReference type="InterPro" id="IPR053052">
    <property type="entry name" value="Imprinting_Balance_Reg"/>
</dbReference>
<feature type="domain" description="Zinc beta-ribbon" evidence="2">
    <location>
        <begin position="182"/>
        <end position="216"/>
    </location>
</feature>
<reference evidence="3 4" key="1">
    <citation type="submission" date="2019-07" db="EMBL/GenBank/DDBJ databases">
        <title>De Novo Assembly of kiwifruit Actinidia rufa.</title>
        <authorList>
            <person name="Sugita-Konishi S."/>
            <person name="Sato K."/>
            <person name="Mori E."/>
            <person name="Abe Y."/>
            <person name="Kisaki G."/>
            <person name="Hamano K."/>
            <person name="Suezawa K."/>
            <person name="Otani M."/>
            <person name="Fukuda T."/>
            <person name="Manabe T."/>
            <person name="Gomi K."/>
            <person name="Tabuchi M."/>
            <person name="Akimitsu K."/>
            <person name="Kataoka I."/>
        </authorList>
    </citation>
    <scope>NUCLEOTIDE SEQUENCE [LARGE SCALE GENOMIC DNA]</scope>
    <source>
        <strain evidence="4">cv. Fuchu</strain>
    </source>
</reference>
<name>A0A7J0E4K5_9ERIC</name>
<evidence type="ECO:0000256" key="1">
    <source>
        <dbReference type="SAM" id="MobiDB-lite"/>
    </source>
</evidence>
<dbReference type="AlphaFoldDB" id="A0A7J0E4K5"/>
<dbReference type="OrthoDB" id="10250354at2759"/>
<dbReference type="Proteomes" id="UP000585474">
    <property type="component" value="Unassembled WGS sequence"/>
</dbReference>
<comment type="caution">
    <text evidence="3">The sequence shown here is derived from an EMBL/GenBank/DDBJ whole genome shotgun (WGS) entry which is preliminary data.</text>
</comment>
<proteinExistence type="predicted"/>
<evidence type="ECO:0000313" key="3">
    <source>
        <dbReference type="EMBL" id="GFY81350.1"/>
    </source>
</evidence>
<accession>A0A7J0E4K5</accession>
<dbReference type="InterPro" id="IPR056988">
    <property type="entry name" value="Zn_ribbon_pln"/>
</dbReference>
<evidence type="ECO:0000259" key="2">
    <source>
        <dbReference type="Pfam" id="PF23551"/>
    </source>
</evidence>
<dbReference type="PANTHER" id="PTHR45496">
    <property type="entry name" value="CHAPERONE DNAJ-DOMAIN SUPERFAMILY PROTEIN"/>
    <property type="match status" value="1"/>
</dbReference>
<organism evidence="3 4">
    <name type="scientific">Actinidia rufa</name>
    <dbReference type="NCBI Taxonomy" id="165716"/>
    <lineage>
        <taxon>Eukaryota</taxon>
        <taxon>Viridiplantae</taxon>
        <taxon>Streptophyta</taxon>
        <taxon>Embryophyta</taxon>
        <taxon>Tracheophyta</taxon>
        <taxon>Spermatophyta</taxon>
        <taxon>Magnoliopsida</taxon>
        <taxon>eudicotyledons</taxon>
        <taxon>Gunneridae</taxon>
        <taxon>Pentapetalae</taxon>
        <taxon>asterids</taxon>
        <taxon>Ericales</taxon>
        <taxon>Actinidiaceae</taxon>
        <taxon>Actinidia</taxon>
    </lineage>
</organism>
<keyword evidence="4" id="KW-1185">Reference proteome</keyword>
<feature type="compositionally biased region" description="Basic residues" evidence="1">
    <location>
        <begin position="114"/>
        <end position="127"/>
    </location>
</feature>
<protein>
    <submittedName>
        <fullName evidence="3">Chaperone DnaJ-domain superfamily protein</fullName>
    </submittedName>
</protein>
<dbReference type="EMBL" id="BJWL01000001">
    <property type="protein sequence ID" value="GFY81350.1"/>
    <property type="molecule type" value="Genomic_DNA"/>
</dbReference>
<feature type="region of interest" description="Disordered" evidence="1">
    <location>
        <begin position="35"/>
        <end position="64"/>
    </location>
</feature>
<feature type="region of interest" description="Disordered" evidence="1">
    <location>
        <begin position="103"/>
        <end position="141"/>
    </location>
</feature>
<evidence type="ECO:0000313" key="4">
    <source>
        <dbReference type="Proteomes" id="UP000585474"/>
    </source>
</evidence>
<gene>
    <name evidence="3" type="ORF">Acr_01g0011590</name>
</gene>
<dbReference type="PANTHER" id="PTHR45496:SF1">
    <property type="entry name" value="CHAPERONE DNAJ-DOMAIN SUPERFAMILY PROTEIN"/>
    <property type="match status" value="1"/>
</dbReference>
<dbReference type="Pfam" id="PF23551">
    <property type="entry name" value="Zn_ribbon_20"/>
    <property type="match status" value="1"/>
</dbReference>